<feature type="compositionally biased region" description="Basic and acidic residues" evidence="1">
    <location>
        <begin position="1"/>
        <end position="13"/>
    </location>
</feature>
<reference evidence="2" key="1">
    <citation type="journal article" date="2018" name="Genome Biol. Evol.">
        <title>Genomics and development of Lentinus tigrinus, a white-rot wood-decaying mushroom with dimorphic fruiting bodies.</title>
        <authorList>
            <person name="Wu B."/>
            <person name="Xu Z."/>
            <person name="Knudson A."/>
            <person name="Carlson A."/>
            <person name="Chen N."/>
            <person name="Kovaka S."/>
            <person name="LaButti K."/>
            <person name="Lipzen A."/>
            <person name="Pennachio C."/>
            <person name="Riley R."/>
            <person name="Schakwitz W."/>
            <person name="Umezawa K."/>
            <person name="Ohm R.A."/>
            <person name="Grigoriev I.V."/>
            <person name="Nagy L.G."/>
            <person name="Gibbons J."/>
            <person name="Hibbett D."/>
        </authorList>
    </citation>
    <scope>NUCLEOTIDE SEQUENCE [LARGE SCALE GENOMIC DNA]</scope>
    <source>
        <strain evidence="2">ALCF2SS1-6</strain>
    </source>
</reference>
<evidence type="ECO:0000313" key="3">
    <source>
        <dbReference type="Proteomes" id="UP000313359"/>
    </source>
</evidence>
<proteinExistence type="predicted"/>
<organism evidence="2 3">
    <name type="scientific">Lentinus tigrinus ALCF2SS1-6</name>
    <dbReference type="NCBI Taxonomy" id="1328759"/>
    <lineage>
        <taxon>Eukaryota</taxon>
        <taxon>Fungi</taxon>
        <taxon>Dikarya</taxon>
        <taxon>Basidiomycota</taxon>
        <taxon>Agaricomycotina</taxon>
        <taxon>Agaricomycetes</taxon>
        <taxon>Polyporales</taxon>
        <taxon>Polyporaceae</taxon>
        <taxon>Lentinus</taxon>
    </lineage>
</organism>
<accession>A0A5C2RXI2</accession>
<keyword evidence="3" id="KW-1185">Reference proteome</keyword>
<gene>
    <name evidence="2" type="ORF">L227DRAFT_299607</name>
</gene>
<feature type="region of interest" description="Disordered" evidence="1">
    <location>
        <begin position="1"/>
        <end position="21"/>
    </location>
</feature>
<name>A0A5C2RXI2_9APHY</name>
<dbReference type="Proteomes" id="UP000313359">
    <property type="component" value="Unassembled WGS sequence"/>
</dbReference>
<evidence type="ECO:0000256" key="1">
    <source>
        <dbReference type="SAM" id="MobiDB-lite"/>
    </source>
</evidence>
<sequence length="181" mass="19729">MKDTPERGQDIRRTKTNGDATYIRPSQVRLSAVLGLSHCPRASPARQRPALLGQEAHEDDLTKAREVLCRMREARVRPSLQHGLDCTNGGSEGSGGMRIRGSGMVEGVVECVVECLVECVVEWTDIGIWVMIMYGTVEVVIADVGRSRSPDCGLTGPDECRNRKRREVHVGGGCSARPAKS</sequence>
<dbReference type="AlphaFoldDB" id="A0A5C2RXI2"/>
<evidence type="ECO:0000313" key="2">
    <source>
        <dbReference type="EMBL" id="RPD55718.1"/>
    </source>
</evidence>
<protein>
    <submittedName>
        <fullName evidence="2">Uncharacterized protein</fullName>
    </submittedName>
</protein>
<dbReference type="EMBL" id="ML122293">
    <property type="protein sequence ID" value="RPD55718.1"/>
    <property type="molecule type" value="Genomic_DNA"/>
</dbReference>